<proteinExistence type="inferred from homology"/>
<dbReference type="GO" id="GO:0006624">
    <property type="term" value="P:vacuolar protein processing"/>
    <property type="evidence" value="ECO:0007669"/>
    <property type="project" value="TreeGrafter"/>
</dbReference>
<dbReference type="InterPro" id="IPR008506">
    <property type="entry name" value="SND2/TMEM208"/>
</dbReference>
<evidence type="ECO:0000256" key="1">
    <source>
        <dbReference type="ARBA" id="ARBA00004477"/>
    </source>
</evidence>
<keyword evidence="5 8" id="KW-1133">Transmembrane helix</keyword>
<keyword evidence="4" id="KW-0256">Endoplasmic reticulum</keyword>
<gene>
    <name evidence="9" type="ORF">BJ875DRAFT_191356</name>
</gene>
<evidence type="ECO:0000313" key="9">
    <source>
        <dbReference type="EMBL" id="KAG9236994.1"/>
    </source>
</evidence>
<comment type="similarity">
    <text evidence="2">Belongs to the TMEM208 family.</text>
</comment>
<name>A0A9P7YNM8_9HELO</name>
<evidence type="ECO:0000256" key="7">
    <source>
        <dbReference type="SAM" id="MobiDB-lite"/>
    </source>
</evidence>
<comment type="caution">
    <text evidence="9">The sequence shown here is derived from an EMBL/GenBank/DDBJ whole genome shotgun (WGS) entry which is preliminary data.</text>
</comment>
<evidence type="ECO:0000256" key="2">
    <source>
        <dbReference type="ARBA" id="ARBA00009950"/>
    </source>
</evidence>
<organism evidence="9 10">
    <name type="scientific">Amylocarpus encephaloides</name>
    <dbReference type="NCBI Taxonomy" id="45428"/>
    <lineage>
        <taxon>Eukaryota</taxon>
        <taxon>Fungi</taxon>
        <taxon>Dikarya</taxon>
        <taxon>Ascomycota</taxon>
        <taxon>Pezizomycotina</taxon>
        <taxon>Leotiomycetes</taxon>
        <taxon>Helotiales</taxon>
        <taxon>Helotiales incertae sedis</taxon>
        <taxon>Amylocarpus</taxon>
    </lineage>
</organism>
<feature type="transmembrane region" description="Helical" evidence="8">
    <location>
        <begin position="18"/>
        <end position="38"/>
    </location>
</feature>
<accession>A0A9P7YNM8</accession>
<evidence type="ECO:0000256" key="4">
    <source>
        <dbReference type="ARBA" id="ARBA00022824"/>
    </source>
</evidence>
<comment type="subcellular location">
    <subcellularLocation>
        <location evidence="1">Endoplasmic reticulum membrane</location>
        <topology evidence="1">Multi-pass membrane protein</topology>
    </subcellularLocation>
</comment>
<keyword evidence="3 8" id="KW-0812">Transmembrane</keyword>
<evidence type="ECO:0008006" key="11">
    <source>
        <dbReference type="Google" id="ProtNLM"/>
    </source>
</evidence>
<reference evidence="9" key="1">
    <citation type="journal article" date="2021" name="IMA Fungus">
        <title>Genomic characterization of three marine fungi, including Emericellopsis atlantica sp. nov. with signatures of a generalist lifestyle and marine biomass degradation.</title>
        <authorList>
            <person name="Hagestad O.C."/>
            <person name="Hou L."/>
            <person name="Andersen J.H."/>
            <person name="Hansen E.H."/>
            <person name="Altermark B."/>
            <person name="Li C."/>
            <person name="Kuhnert E."/>
            <person name="Cox R.J."/>
            <person name="Crous P.W."/>
            <person name="Spatafora J.W."/>
            <person name="Lail K."/>
            <person name="Amirebrahimi M."/>
            <person name="Lipzen A."/>
            <person name="Pangilinan J."/>
            <person name="Andreopoulos W."/>
            <person name="Hayes R.D."/>
            <person name="Ng V."/>
            <person name="Grigoriev I.V."/>
            <person name="Jackson S.A."/>
            <person name="Sutton T.D.S."/>
            <person name="Dobson A.D.W."/>
            <person name="Rama T."/>
        </authorList>
    </citation>
    <scope>NUCLEOTIDE SEQUENCE</scope>
    <source>
        <strain evidence="9">TRa018bII</strain>
    </source>
</reference>
<dbReference type="GO" id="GO:0005789">
    <property type="term" value="C:endoplasmic reticulum membrane"/>
    <property type="evidence" value="ECO:0007669"/>
    <property type="project" value="UniProtKB-SubCell"/>
</dbReference>
<feature type="transmembrane region" description="Helical" evidence="8">
    <location>
        <begin position="43"/>
        <end position="60"/>
    </location>
</feature>
<dbReference type="EMBL" id="MU251395">
    <property type="protein sequence ID" value="KAG9236994.1"/>
    <property type="molecule type" value="Genomic_DNA"/>
</dbReference>
<dbReference type="OrthoDB" id="10012212at2759"/>
<sequence length="163" mass="18185">MAQKAKKDRAKANASTLYVLHLLALTCHGLFLLANFVFRRRSLLAYIFFSTPSFICQFILETTGRPKYDASTKALKTAGEDLSAPGSAADYMFDVIWVTWGCLLLVTFFGNWAWLLWLVVPVFGVYKGYGMLSMARNMMGGGQGAEMPDQQQPVGNRKQRRAG</sequence>
<protein>
    <recommendedName>
        <fullName evidence="11">DUF788 domain-containing protein</fullName>
    </recommendedName>
</protein>
<feature type="region of interest" description="Disordered" evidence="7">
    <location>
        <begin position="143"/>
        <end position="163"/>
    </location>
</feature>
<keyword evidence="10" id="KW-1185">Reference proteome</keyword>
<evidence type="ECO:0000256" key="6">
    <source>
        <dbReference type="ARBA" id="ARBA00023136"/>
    </source>
</evidence>
<dbReference type="Proteomes" id="UP000824998">
    <property type="component" value="Unassembled WGS sequence"/>
</dbReference>
<evidence type="ECO:0000256" key="5">
    <source>
        <dbReference type="ARBA" id="ARBA00022989"/>
    </source>
</evidence>
<dbReference type="PANTHER" id="PTHR13505">
    <property type="entry name" value="TRANSMEMBRANE PROTEIN 208"/>
    <property type="match status" value="1"/>
</dbReference>
<dbReference type="PANTHER" id="PTHR13505:SF7">
    <property type="entry name" value="TRANSMEMBRANE PROTEIN 208"/>
    <property type="match status" value="1"/>
</dbReference>
<evidence type="ECO:0000313" key="10">
    <source>
        <dbReference type="Proteomes" id="UP000824998"/>
    </source>
</evidence>
<dbReference type="Pfam" id="PF05620">
    <property type="entry name" value="TMEM208_SND2"/>
    <property type="match status" value="1"/>
</dbReference>
<evidence type="ECO:0000256" key="3">
    <source>
        <dbReference type="ARBA" id="ARBA00022692"/>
    </source>
</evidence>
<evidence type="ECO:0000256" key="8">
    <source>
        <dbReference type="SAM" id="Phobius"/>
    </source>
</evidence>
<dbReference type="AlphaFoldDB" id="A0A9P7YNM8"/>
<feature type="transmembrane region" description="Helical" evidence="8">
    <location>
        <begin position="97"/>
        <end position="126"/>
    </location>
</feature>
<dbReference type="GO" id="GO:0005773">
    <property type="term" value="C:vacuole"/>
    <property type="evidence" value="ECO:0007669"/>
    <property type="project" value="GOC"/>
</dbReference>
<keyword evidence="6 8" id="KW-0472">Membrane</keyword>